<dbReference type="SUPFAM" id="SSF53474">
    <property type="entry name" value="alpha/beta-Hydrolases"/>
    <property type="match status" value="1"/>
</dbReference>
<accession>A0A0D3L0I6</accession>
<evidence type="ECO:0000256" key="1">
    <source>
        <dbReference type="SAM" id="SignalP"/>
    </source>
</evidence>
<dbReference type="AlphaFoldDB" id="A0A0D3L0I6"/>
<feature type="signal peptide" evidence="1">
    <location>
        <begin position="1"/>
        <end position="17"/>
    </location>
</feature>
<dbReference type="PaxDb" id="2903-EOD41521"/>
<organism evidence="3 4">
    <name type="scientific">Emiliania huxleyi (strain CCMP1516)</name>
    <dbReference type="NCBI Taxonomy" id="280463"/>
    <lineage>
        <taxon>Eukaryota</taxon>
        <taxon>Haptista</taxon>
        <taxon>Haptophyta</taxon>
        <taxon>Prymnesiophyceae</taxon>
        <taxon>Isochrysidales</taxon>
        <taxon>Noelaerhabdaceae</taxon>
        <taxon>Emiliania</taxon>
    </lineage>
</organism>
<dbReference type="KEGG" id="ehx:EMIHUDRAFT_193852"/>
<dbReference type="HOGENOM" id="CLU_680482_0_0_1"/>
<dbReference type="InterPro" id="IPR029058">
    <property type="entry name" value="AB_hydrolase_fold"/>
</dbReference>
<dbReference type="EnsemblProtists" id="EOD41521">
    <property type="protein sequence ID" value="EOD41521"/>
    <property type="gene ID" value="EMIHUDRAFT_193852"/>
</dbReference>
<evidence type="ECO:0000259" key="2">
    <source>
        <dbReference type="Pfam" id="PF01764"/>
    </source>
</evidence>
<dbReference type="InterPro" id="IPR002921">
    <property type="entry name" value="Fungal_lipase-type"/>
</dbReference>
<evidence type="ECO:0000313" key="3">
    <source>
        <dbReference type="EnsemblProtists" id="EOD41521"/>
    </source>
</evidence>
<reference evidence="4" key="1">
    <citation type="journal article" date="2013" name="Nature">
        <title>Pan genome of the phytoplankton Emiliania underpins its global distribution.</title>
        <authorList>
            <person name="Read B.A."/>
            <person name="Kegel J."/>
            <person name="Klute M.J."/>
            <person name="Kuo A."/>
            <person name="Lefebvre S.C."/>
            <person name="Maumus F."/>
            <person name="Mayer C."/>
            <person name="Miller J."/>
            <person name="Monier A."/>
            <person name="Salamov A."/>
            <person name="Young J."/>
            <person name="Aguilar M."/>
            <person name="Claverie J.M."/>
            <person name="Frickenhaus S."/>
            <person name="Gonzalez K."/>
            <person name="Herman E.K."/>
            <person name="Lin Y.C."/>
            <person name="Napier J."/>
            <person name="Ogata H."/>
            <person name="Sarno A.F."/>
            <person name="Shmutz J."/>
            <person name="Schroeder D."/>
            <person name="de Vargas C."/>
            <person name="Verret F."/>
            <person name="von Dassow P."/>
            <person name="Valentin K."/>
            <person name="Van de Peer Y."/>
            <person name="Wheeler G."/>
            <person name="Dacks J.B."/>
            <person name="Delwiche C.F."/>
            <person name="Dyhrman S.T."/>
            <person name="Glockner G."/>
            <person name="John U."/>
            <person name="Richards T."/>
            <person name="Worden A.Z."/>
            <person name="Zhang X."/>
            <person name="Grigoriev I.V."/>
            <person name="Allen A.E."/>
            <person name="Bidle K."/>
            <person name="Borodovsky M."/>
            <person name="Bowler C."/>
            <person name="Brownlee C."/>
            <person name="Cock J.M."/>
            <person name="Elias M."/>
            <person name="Gladyshev V.N."/>
            <person name="Groth M."/>
            <person name="Guda C."/>
            <person name="Hadaegh A."/>
            <person name="Iglesias-Rodriguez M.D."/>
            <person name="Jenkins J."/>
            <person name="Jones B.M."/>
            <person name="Lawson T."/>
            <person name="Leese F."/>
            <person name="Lindquist E."/>
            <person name="Lobanov A."/>
            <person name="Lomsadze A."/>
            <person name="Malik S.B."/>
            <person name="Marsh M.E."/>
            <person name="Mackinder L."/>
            <person name="Mock T."/>
            <person name="Mueller-Roeber B."/>
            <person name="Pagarete A."/>
            <person name="Parker M."/>
            <person name="Probert I."/>
            <person name="Quesneville H."/>
            <person name="Raines C."/>
            <person name="Rensing S.A."/>
            <person name="Riano-Pachon D.M."/>
            <person name="Richier S."/>
            <person name="Rokitta S."/>
            <person name="Shiraiwa Y."/>
            <person name="Soanes D.M."/>
            <person name="van der Giezen M."/>
            <person name="Wahlund T.M."/>
            <person name="Williams B."/>
            <person name="Wilson W."/>
            <person name="Wolfe G."/>
            <person name="Wurch L.L."/>
        </authorList>
    </citation>
    <scope>NUCLEOTIDE SEQUENCE</scope>
</reference>
<proteinExistence type="predicted"/>
<keyword evidence="1" id="KW-0732">Signal</keyword>
<evidence type="ECO:0000313" key="4">
    <source>
        <dbReference type="Proteomes" id="UP000013827"/>
    </source>
</evidence>
<keyword evidence="4" id="KW-1185">Reference proteome</keyword>
<feature type="chain" id="PRO_5044208485" description="Fungal lipase-type domain-containing protein" evidence="1">
    <location>
        <begin position="18"/>
        <end position="405"/>
    </location>
</feature>
<sequence length="405" mass="44088">MRCVIGLFIALLPPSGAFAPHNVTACDGHAYHPGPATARGRLLTDPNQGCQPWSRDWETTSTFISQAALEAGRQSVKLMYAAYLFEYSEKATVGIHAEAAQAKQTLIENGAVAYREVDEGEGPQGFFGPWYDDGSLTGTPQKIYVLGFAGSNDKKDWSYANAGSWCAKGIDLGRRGRMFGAAAGFVDFYVEVMDGKGGKPGLRQAIDAVADSFANTPVVVVGHSMGGALGALGATEMALRYNAAVLLRTAGAPRVFQKWGEKYGNSARDVQQGWNDDGSWSGPPGSHPEVFLWTGPDQHSSDRYSDHPRDYGLRVPPNGYVRTQRWVNYNDNVPSVPPCNTGWFHVGDGGYLLLDPVGWLSLYGWAQHQDYTPYAGGLPYANHPLGKYWDRLSTAKRNCATYNRC</sequence>
<dbReference type="GO" id="GO:0006629">
    <property type="term" value="P:lipid metabolic process"/>
    <property type="evidence" value="ECO:0007669"/>
    <property type="project" value="InterPro"/>
</dbReference>
<feature type="domain" description="Fungal lipase-type" evidence="2">
    <location>
        <begin position="145"/>
        <end position="258"/>
    </location>
</feature>
<name>A0A0D3L0I6_EMIH1</name>
<dbReference type="RefSeq" id="XP_005793950.1">
    <property type="nucleotide sequence ID" value="XM_005793893.1"/>
</dbReference>
<dbReference type="Proteomes" id="UP000013827">
    <property type="component" value="Unassembled WGS sequence"/>
</dbReference>
<dbReference type="Pfam" id="PF01764">
    <property type="entry name" value="Lipase_3"/>
    <property type="match status" value="1"/>
</dbReference>
<dbReference type="Gene3D" id="3.40.50.1820">
    <property type="entry name" value="alpha/beta hydrolase"/>
    <property type="match status" value="1"/>
</dbReference>
<protein>
    <recommendedName>
        <fullName evidence="2">Fungal lipase-type domain-containing protein</fullName>
    </recommendedName>
</protein>
<dbReference type="GeneID" id="17286791"/>
<reference evidence="3" key="2">
    <citation type="submission" date="2024-10" db="UniProtKB">
        <authorList>
            <consortium name="EnsemblProtists"/>
        </authorList>
    </citation>
    <scope>IDENTIFICATION</scope>
</reference>